<evidence type="ECO:0000256" key="4">
    <source>
        <dbReference type="SAM" id="MobiDB-lite"/>
    </source>
</evidence>
<feature type="repeat" description="ANK" evidence="3">
    <location>
        <begin position="1047"/>
        <end position="1072"/>
    </location>
</feature>
<dbReference type="Pfam" id="PF23239">
    <property type="entry name" value="DUF7069"/>
    <property type="match status" value="1"/>
</dbReference>
<feature type="region of interest" description="Disordered" evidence="4">
    <location>
        <begin position="1"/>
        <end position="24"/>
    </location>
</feature>
<sequence>MPSQSASNGTNPVQTPNPEPTQPFRDTLVELSAGLAILGEVRCQQKDPSGIMEGALIKKFDRFDLIEKIGISLPMILWAFALIFSPSRNGKHVVASVLREETPKQEPEKCIFTIYLAANNKECWQTLTLAYKKKWENAVNHPTSTPLDFSSDLWQELTHTCIERIKGYMKLAKKQFLGKKGKSTLQEFETRLSSEPSPEFAIKLVSLLKKTKETIVKLEKNLYNESDLRFLVQYCWEITLSENNRKEFEAQYKHLQCDSTPPSPKPGHYKQIERMLDCIQDLAKLPLAFKVFAKLQDILVLNKAWLRIEEISKITENGHIFTTVDDGDYTSLIQNAINNLATKKLGAKRLEDLKALVGTRKTGQLHLIEYATTRTMNSAGVIRADGDAKVHVGDNYSIVHNHLVSNLTERDKAKVRTDFLFRLFTSPYQDRKNRNPKRADGTCEWFTAHRLFQHWQRETSALLWVTADPGCGKSVLARYLVDDVFPPSATRTTCYFFFKDDFDDQRALEGALCCILRQLFIQRPALLSDEILESFREERDQLFASFHKLWDILIRATKTTDHGEIICILDALDECLDQTRLAHALTQHYNKGKRTSTLKFLITSRPYLRIQRGFQTLEELHPTIHLNGESQEEVDKIAQEITISIKQRIEQLCKRLRLSLEEKQILHDELTTIDHRTYLWIYLVFAVIEEAVYFSKSDLRTIIHNLPPTVEEAYNDILRKSRYPDKARKILHIIVAADRPLYLEEMATVIAFQEGFHRRHENLERDLPSLDHLHTAIRETCGLFVVIQDSRVFLLHQTAREFLIQLSPKLLGARSPSLEWQHSFNLQESHRLISEICIRYLLLDDFKRPTATRRPRQPDNISGPEDRRGCIFLNYAASNWADHYRQAHNTDGTDMESLALQLCDTNSAACSSWLEVYGEKRTQEPDLLRELSTSLLITSYFGLDNLVNLVLKENQTNLGIRGALSERTALSWASEKGYSSIVQLLLHRVPKYQVLFRDKLSLRYPTIVNQKDKFGKSPLCYAAANGHRSIVQGLLKRGAKVDSRDENGLTPLLWATGHGHSEVVVLLLENGARQKSNLETRDQHGRTPLLKAAYNGDPGAVKILLDSGAEVNALNTLDRGAEVDASDTSGQTVLIIASARGYDTVVKLLLNSGAEVNALDKSGRTALMIASTYGYDAVVKLLLNSGAEINASDMLGETALMMASRKGYGDVVELLLNSGAEINASDMLGETALMMASGRGYDNMVNLLLDGGAGMGQVFGTTASALSVAALFNNCVDCFGYIQLGRHFGRDYERCQLKVDIAKTRLSRWGEAVAINEDPRFATDNPQDVSSQQARAILEEIEQLFQTLQKASKRYTIGAKQEDLEHLRVEDMQPTARRLHNHLSAVVRRRQKRTSLAKKVAWALYDAKNFEKLVKITEFVDDLEKLFPAKESVRHTLVEVEIEEVNDELSLSTLQKAAADSDGLLTQVVERKLEMQIGKNHAKNIESEESARVRVGNEWAETALSHGLGSPGQSWNEADSITAKGKSAVHIGNNFGGRGIFDV</sequence>
<keyword evidence="1" id="KW-0677">Repeat</keyword>
<keyword evidence="10" id="KW-1185">Reference proteome</keyword>
<dbReference type="Pfam" id="PF14479">
    <property type="entry name" value="HeLo"/>
    <property type="match status" value="1"/>
</dbReference>
<evidence type="ECO:0000313" key="10">
    <source>
        <dbReference type="Proteomes" id="UP000481858"/>
    </source>
</evidence>
<dbReference type="InterPro" id="IPR038305">
    <property type="entry name" value="HeLo_sf"/>
</dbReference>
<keyword evidence="2 3" id="KW-0040">ANK repeat</keyword>
<evidence type="ECO:0000259" key="8">
    <source>
        <dbReference type="Pfam" id="PF24883"/>
    </source>
</evidence>
<dbReference type="PANTHER" id="PTHR24171">
    <property type="entry name" value="ANKYRIN REPEAT DOMAIN-CONTAINING PROTEIN 39-RELATED"/>
    <property type="match status" value="1"/>
</dbReference>
<dbReference type="EMBL" id="WUBL01000050">
    <property type="protein sequence ID" value="KAF2968452.1"/>
    <property type="molecule type" value="Genomic_DNA"/>
</dbReference>
<feature type="compositionally biased region" description="Polar residues" evidence="4">
    <location>
        <begin position="1"/>
        <end position="14"/>
    </location>
</feature>
<gene>
    <name evidence="9" type="ORF">GQX73_g5073</name>
</gene>
<protein>
    <submittedName>
        <fullName evidence="9">Uncharacterized protein</fullName>
    </submittedName>
</protein>
<name>A0A7C8MLY7_9PEZI</name>
<feature type="domain" description="Het-s prion-forming" evidence="5">
    <location>
        <begin position="1472"/>
        <end position="1536"/>
    </location>
</feature>
<dbReference type="Pfam" id="PF24883">
    <property type="entry name" value="NPHP3_N"/>
    <property type="match status" value="1"/>
</dbReference>
<dbReference type="Proteomes" id="UP000481858">
    <property type="component" value="Unassembled WGS sequence"/>
</dbReference>
<dbReference type="InterPro" id="IPR021084">
    <property type="entry name" value="Het-s_prion_dom"/>
</dbReference>
<dbReference type="OrthoDB" id="194358at2759"/>
<dbReference type="InterPro" id="IPR002110">
    <property type="entry name" value="Ankyrin_rpt"/>
</dbReference>
<feature type="domain" description="Prion-inhibition and propagation HeLo" evidence="6">
    <location>
        <begin position="1260"/>
        <end position="1454"/>
    </location>
</feature>
<feature type="domain" description="Nephrocystin 3-like N-terminal" evidence="8">
    <location>
        <begin position="441"/>
        <end position="605"/>
    </location>
</feature>
<proteinExistence type="predicted"/>
<evidence type="ECO:0000259" key="5">
    <source>
        <dbReference type="Pfam" id="PF11558"/>
    </source>
</evidence>
<dbReference type="PANTHER" id="PTHR24171:SF10">
    <property type="entry name" value="ANKYRIN REPEAT DOMAIN-CONTAINING PROTEIN 29-LIKE"/>
    <property type="match status" value="1"/>
</dbReference>
<dbReference type="InterPro" id="IPR029498">
    <property type="entry name" value="HeLo_dom"/>
</dbReference>
<evidence type="ECO:0000256" key="3">
    <source>
        <dbReference type="PROSITE-ProRule" id="PRU00023"/>
    </source>
</evidence>
<dbReference type="Gene3D" id="1.25.40.20">
    <property type="entry name" value="Ankyrin repeat-containing domain"/>
    <property type="match status" value="3"/>
</dbReference>
<organism evidence="9 10">
    <name type="scientific">Xylaria multiplex</name>
    <dbReference type="NCBI Taxonomy" id="323545"/>
    <lineage>
        <taxon>Eukaryota</taxon>
        <taxon>Fungi</taxon>
        <taxon>Dikarya</taxon>
        <taxon>Ascomycota</taxon>
        <taxon>Pezizomycotina</taxon>
        <taxon>Sordariomycetes</taxon>
        <taxon>Xylariomycetidae</taxon>
        <taxon>Xylariales</taxon>
        <taxon>Xylariaceae</taxon>
        <taxon>Xylaria</taxon>
    </lineage>
</organism>
<evidence type="ECO:0000259" key="7">
    <source>
        <dbReference type="Pfam" id="PF23239"/>
    </source>
</evidence>
<dbReference type="InterPro" id="IPR056884">
    <property type="entry name" value="NPHP3-like_N"/>
</dbReference>
<accession>A0A7C8MLY7</accession>
<reference evidence="9 10" key="1">
    <citation type="submission" date="2019-12" db="EMBL/GenBank/DDBJ databases">
        <title>Draft genome sequence of the ascomycete Xylaria multiplex DSM 110363.</title>
        <authorList>
            <person name="Buettner E."/>
            <person name="Kellner H."/>
        </authorList>
    </citation>
    <scope>NUCLEOTIDE SEQUENCE [LARGE SCALE GENOMIC DNA]</scope>
    <source>
        <strain evidence="9 10">DSM 110363</strain>
    </source>
</reference>
<dbReference type="SMART" id="SM00248">
    <property type="entry name" value="ANK"/>
    <property type="match status" value="8"/>
</dbReference>
<evidence type="ECO:0000256" key="1">
    <source>
        <dbReference type="ARBA" id="ARBA00022737"/>
    </source>
</evidence>
<dbReference type="PRINTS" id="PR01415">
    <property type="entry name" value="ANKYRIN"/>
</dbReference>
<dbReference type="Gene3D" id="1.20.120.1020">
    <property type="entry name" value="Prion-inhibition and propagation, HeLo domain"/>
    <property type="match status" value="1"/>
</dbReference>
<feature type="domain" description="DUF7069" evidence="7">
    <location>
        <begin position="637"/>
        <end position="689"/>
    </location>
</feature>
<feature type="repeat" description="ANK" evidence="3">
    <location>
        <begin position="1228"/>
        <end position="1253"/>
    </location>
</feature>
<dbReference type="PROSITE" id="PS50088">
    <property type="entry name" value="ANK_REPEAT"/>
    <property type="match status" value="7"/>
</dbReference>
<dbReference type="PROSITE" id="PS50297">
    <property type="entry name" value="ANK_REP_REGION"/>
    <property type="match status" value="7"/>
</dbReference>
<dbReference type="InterPro" id="IPR027417">
    <property type="entry name" value="P-loop_NTPase"/>
</dbReference>
<dbReference type="Gene3D" id="3.40.50.300">
    <property type="entry name" value="P-loop containing nucleotide triphosphate hydrolases"/>
    <property type="match status" value="1"/>
</dbReference>
<dbReference type="InterPro" id="IPR036770">
    <property type="entry name" value="Ankyrin_rpt-contain_sf"/>
</dbReference>
<dbReference type="Pfam" id="PF11558">
    <property type="entry name" value="HET-s_218-289"/>
    <property type="match status" value="1"/>
</dbReference>
<dbReference type="Pfam" id="PF12796">
    <property type="entry name" value="Ank_2"/>
    <property type="match status" value="3"/>
</dbReference>
<feature type="repeat" description="ANK" evidence="3">
    <location>
        <begin position="1129"/>
        <end position="1161"/>
    </location>
</feature>
<evidence type="ECO:0000259" key="6">
    <source>
        <dbReference type="Pfam" id="PF14479"/>
    </source>
</evidence>
<feature type="repeat" description="ANK" evidence="3">
    <location>
        <begin position="1014"/>
        <end position="1046"/>
    </location>
</feature>
<comment type="caution">
    <text evidence="9">The sequence shown here is derived from an EMBL/GenBank/DDBJ whole genome shotgun (WGS) entry which is preliminary data.</text>
</comment>
<evidence type="ECO:0000256" key="2">
    <source>
        <dbReference type="ARBA" id="ARBA00023043"/>
    </source>
</evidence>
<feature type="repeat" description="ANK" evidence="3">
    <location>
        <begin position="1084"/>
        <end position="1116"/>
    </location>
</feature>
<feature type="repeat" description="ANK" evidence="3">
    <location>
        <begin position="1195"/>
        <end position="1227"/>
    </location>
</feature>
<dbReference type="InterPro" id="IPR055497">
    <property type="entry name" value="DUF7069"/>
</dbReference>
<evidence type="ECO:0000313" key="9">
    <source>
        <dbReference type="EMBL" id="KAF2968452.1"/>
    </source>
</evidence>
<feature type="repeat" description="ANK" evidence="3">
    <location>
        <begin position="1162"/>
        <end position="1194"/>
    </location>
</feature>
<dbReference type="SUPFAM" id="SSF48403">
    <property type="entry name" value="Ankyrin repeat"/>
    <property type="match status" value="1"/>
</dbReference>
<dbReference type="InParanoid" id="A0A7C8MLY7"/>
<dbReference type="SUPFAM" id="SSF52540">
    <property type="entry name" value="P-loop containing nucleoside triphosphate hydrolases"/>
    <property type="match status" value="1"/>
</dbReference>